<name>A0ABS6FYI3_9FIRM</name>
<feature type="transmembrane region" description="Helical" evidence="1">
    <location>
        <begin position="124"/>
        <end position="144"/>
    </location>
</feature>
<evidence type="ECO:0000256" key="1">
    <source>
        <dbReference type="SAM" id="Phobius"/>
    </source>
</evidence>
<gene>
    <name evidence="2" type="ORF">KQI88_02535</name>
</gene>
<dbReference type="EMBL" id="JAHLQK010000001">
    <property type="protein sequence ID" value="MBU5675292.1"/>
    <property type="molecule type" value="Genomic_DNA"/>
</dbReference>
<feature type="transmembrane region" description="Helical" evidence="1">
    <location>
        <begin position="314"/>
        <end position="331"/>
    </location>
</feature>
<keyword evidence="1" id="KW-1133">Transmembrane helix</keyword>
<accession>A0ABS6FYI3</accession>
<organism evidence="2 3">
    <name type="scientific">Alkaliphilus flagellatus</name>
    <dbReference type="NCBI Taxonomy" id="2841507"/>
    <lineage>
        <taxon>Bacteria</taxon>
        <taxon>Bacillati</taxon>
        <taxon>Bacillota</taxon>
        <taxon>Clostridia</taxon>
        <taxon>Peptostreptococcales</taxon>
        <taxon>Natronincolaceae</taxon>
        <taxon>Alkaliphilus</taxon>
    </lineage>
</organism>
<keyword evidence="1" id="KW-0472">Membrane</keyword>
<protein>
    <submittedName>
        <fullName evidence="2">Iron ABC transporter permease</fullName>
    </submittedName>
</protein>
<feature type="transmembrane region" description="Helical" evidence="1">
    <location>
        <begin position="12"/>
        <end position="33"/>
    </location>
</feature>
<dbReference type="PANTHER" id="PTHR30472">
    <property type="entry name" value="FERRIC ENTEROBACTIN TRANSPORT SYSTEM PERMEASE PROTEIN"/>
    <property type="match status" value="1"/>
</dbReference>
<dbReference type="InterPro" id="IPR000522">
    <property type="entry name" value="ABC_transptr_permease_BtuC"/>
</dbReference>
<keyword evidence="1" id="KW-0812">Transmembrane</keyword>
<reference evidence="2 3" key="1">
    <citation type="submission" date="2021-06" db="EMBL/GenBank/DDBJ databases">
        <authorList>
            <person name="Sun Q."/>
            <person name="Li D."/>
        </authorList>
    </citation>
    <scope>NUCLEOTIDE SEQUENCE [LARGE SCALE GENOMIC DNA]</scope>
    <source>
        <strain evidence="2 3">MSJ-5</strain>
    </source>
</reference>
<feature type="transmembrane region" description="Helical" evidence="1">
    <location>
        <begin position="99"/>
        <end position="118"/>
    </location>
</feature>
<evidence type="ECO:0000313" key="2">
    <source>
        <dbReference type="EMBL" id="MBU5675292.1"/>
    </source>
</evidence>
<dbReference type="Pfam" id="PF01032">
    <property type="entry name" value="FecCD"/>
    <property type="match status" value="1"/>
</dbReference>
<evidence type="ECO:0000313" key="3">
    <source>
        <dbReference type="Proteomes" id="UP000779508"/>
    </source>
</evidence>
<dbReference type="PANTHER" id="PTHR30472:SF1">
    <property type="entry name" value="FE(3+) DICITRATE TRANSPORT SYSTEM PERMEASE PROTEIN FECC-RELATED"/>
    <property type="match status" value="1"/>
</dbReference>
<feature type="transmembrane region" description="Helical" evidence="1">
    <location>
        <begin position="240"/>
        <end position="270"/>
    </location>
</feature>
<comment type="caution">
    <text evidence="2">The sequence shown here is derived from an EMBL/GenBank/DDBJ whole genome shotgun (WGS) entry which is preliminary data.</text>
</comment>
<feature type="transmembrane region" description="Helical" evidence="1">
    <location>
        <begin position="282"/>
        <end position="302"/>
    </location>
</feature>
<sequence>MDETREKRNGSSKALGIILFGFILLILLMAFSITKGATNVPMTSVIDGLFHFNRENQQHLVIIDLRLPRVVASALVGSALAVSGAIMQGITHNPLADPGIMGINAGAGFMLSISFAFFPTVGYMNMILISFLGAVLGAILVNSVASTGKKENSINLVLAGVAINTLLVALSQGIALMFNVSQNIMFWTVGGVAGSNWQQIKIMTPWIILAHIGGIIISKSISTLSLGEDVAKGLGLNTKVVYILSSIIVLILAGASVSVIGSVGFVGLIVPHIARFFVGLDYKWIIPTSAVLGAILMVLADLGSRIINPPFETPIGAIISLIGVPFFLYLSCKEGGNING</sequence>
<dbReference type="CDD" id="cd06550">
    <property type="entry name" value="TM_ABC_iron-siderophores_like"/>
    <property type="match status" value="1"/>
</dbReference>
<proteinExistence type="predicted"/>
<dbReference type="Proteomes" id="UP000779508">
    <property type="component" value="Unassembled WGS sequence"/>
</dbReference>
<keyword evidence="3" id="KW-1185">Reference proteome</keyword>
<feature type="transmembrane region" description="Helical" evidence="1">
    <location>
        <begin position="156"/>
        <end position="180"/>
    </location>
</feature>
<feature type="transmembrane region" description="Helical" evidence="1">
    <location>
        <begin position="200"/>
        <end position="219"/>
    </location>
</feature>
<dbReference type="RefSeq" id="WP_216414785.1">
    <property type="nucleotide sequence ID" value="NZ_JAHLQK010000001.1"/>
</dbReference>
<feature type="transmembrane region" description="Helical" evidence="1">
    <location>
        <begin position="70"/>
        <end position="87"/>
    </location>
</feature>